<evidence type="ECO:0000313" key="2">
    <source>
        <dbReference type="EMBL" id="MCT8989739.1"/>
    </source>
</evidence>
<gene>
    <name evidence="2" type="ORF">NYR54_05460</name>
</gene>
<name>A0A9X2X740_9HYPH</name>
<comment type="caution">
    <text evidence="2">The sequence shown here is derived from an EMBL/GenBank/DDBJ whole genome shotgun (WGS) entry which is preliminary data.</text>
</comment>
<keyword evidence="3" id="KW-1185">Reference proteome</keyword>
<evidence type="ECO:0000313" key="3">
    <source>
        <dbReference type="Proteomes" id="UP001149009"/>
    </source>
</evidence>
<proteinExistence type="predicted"/>
<dbReference type="Proteomes" id="UP001149009">
    <property type="component" value="Unassembled WGS sequence"/>
</dbReference>
<feature type="chain" id="PRO_5040838550" description="Lipoprotein" evidence="1">
    <location>
        <begin position="24"/>
        <end position="67"/>
    </location>
</feature>
<dbReference type="AlphaFoldDB" id="A0A9X2X740"/>
<accession>A0A9X2X740</accession>
<protein>
    <recommendedName>
        <fullName evidence="4">Lipoprotein</fullName>
    </recommendedName>
</protein>
<reference evidence="2" key="1">
    <citation type="submission" date="2022-08" db="EMBL/GenBank/DDBJ databases">
        <title>Chelativorans sichuanense sp. nov., a paraffin oil-degrading bacterium isolated from a mixture of oil-based drill cuttings and paddy soil.</title>
        <authorList>
            <person name="Yu J."/>
            <person name="Liu H."/>
            <person name="Chen Q."/>
        </authorList>
    </citation>
    <scope>NUCLEOTIDE SEQUENCE</scope>
    <source>
        <strain evidence="2">SCAU 2101</strain>
    </source>
</reference>
<feature type="signal peptide" evidence="1">
    <location>
        <begin position="1"/>
        <end position="23"/>
    </location>
</feature>
<organism evidence="2 3">
    <name type="scientific">Chelativorans petroleitrophicus</name>
    <dbReference type="NCBI Taxonomy" id="2975484"/>
    <lineage>
        <taxon>Bacteria</taxon>
        <taxon>Pseudomonadati</taxon>
        <taxon>Pseudomonadota</taxon>
        <taxon>Alphaproteobacteria</taxon>
        <taxon>Hyphomicrobiales</taxon>
        <taxon>Phyllobacteriaceae</taxon>
        <taxon>Chelativorans</taxon>
    </lineage>
</organism>
<evidence type="ECO:0008006" key="4">
    <source>
        <dbReference type="Google" id="ProtNLM"/>
    </source>
</evidence>
<sequence length="67" mass="7079">MYVIGCSKIIAATARLFSFALIACPPKYLSRAPQVTADGFDAGSFCEGKEQFRSAIVPECNFKGGGA</sequence>
<evidence type="ECO:0000256" key="1">
    <source>
        <dbReference type="SAM" id="SignalP"/>
    </source>
</evidence>
<keyword evidence="1" id="KW-0732">Signal</keyword>
<dbReference type="EMBL" id="JAODNV010000006">
    <property type="protein sequence ID" value="MCT8989739.1"/>
    <property type="molecule type" value="Genomic_DNA"/>
</dbReference>
<dbReference type="RefSeq" id="WP_261514593.1">
    <property type="nucleotide sequence ID" value="NZ_JAODNV010000006.1"/>
</dbReference>